<dbReference type="GO" id="GO:0008170">
    <property type="term" value="F:N-methyltransferase activity"/>
    <property type="evidence" value="ECO:0007669"/>
    <property type="project" value="InterPro"/>
</dbReference>
<keyword evidence="5" id="KW-0949">S-adenosyl-L-methionine</keyword>
<dbReference type="GO" id="GO:0015667">
    <property type="term" value="F:site-specific DNA-methyltransferase (cytosine-N4-specific) activity"/>
    <property type="evidence" value="ECO:0007669"/>
    <property type="project" value="UniProtKB-EC"/>
</dbReference>
<dbReference type="SUPFAM" id="SSF53335">
    <property type="entry name" value="S-adenosyl-L-methionine-dependent methyltransferases"/>
    <property type="match status" value="1"/>
</dbReference>
<evidence type="ECO:0000256" key="8">
    <source>
        <dbReference type="ARBA" id="ARBA00049120"/>
    </source>
</evidence>
<dbReference type="EMBL" id="BARU01031806">
    <property type="protein sequence ID" value="GAH63904.1"/>
    <property type="molecule type" value="Genomic_DNA"/>
</dbReference>
<keyword evidence="7" id="KW-0238">DNA-binding</keyword>
<dbReference type="InterPro" id="IPR002941">
    <property type="entry name" value="DNA_methylase_N4/N6"/>
</dbReference>
<dbReference type="GO" id="GO:0009307">
    <property type="term" value="P:DNA restriction-modification system"/>
    <property type="evidence" value="ECO:0007669"/>
    <property type="project" value="UniProtKB-KW"/>
</dbReference>
<keyword evidence="3" id="KW-0489">Methyltransferase</keyword>
<comment type="catalytic activity">
    <reaction evidence="8">
        <text>a 2'-deoxycytidine in DNA + S-adenosyl-L-methionine = an N(4)-methyl-2'-deoxycytidine in DNA + S-adenosyl-L-homocysteine + H(+)</text>
        <dbReference type="Rhea" id="RHEA:16857"/>
        <dbReference type="Rhea" id="RHEA-COMP:11369"/>
        <dbReference type="Rhea" id="RHEA-COMP:13674"/>
        <dbReference type="ChEBI" id="CHEBI:15378"/>
        <dbReference type="ChEBI" id="CHEBI:57856"/>
        <dbReference type="ChEBI" id="CHEBI:59789"/>
        <dbReference type="ChEBI" id="CHEBI:85452"/>
        <dbReference type="ChEBI" id="CHEBI:137933"/>
        <dbReference type="EC" id="2.1.1.113"/>
    </reaction>
</comment>
<proteinExistence type="inferred from homology"/>
<accession>X1ICQ3</accession>
<dbReference type="Gene3D" id="3.40.50.150">
    <property type="entry name" value="Vaccinia Virus protein VP39"/>
    <property type="match status" value="1"/>
</dbReference>
<comment type="similarity">
    <text evidence="1">Belongs to the N(4)/N(6)-methyltransferase family. N(4) subfamily.</text>
</comment>
<evidence type="ECO:0000256" key="6">
    <source>
        <dbReference type="ARBA" id="ARBA00022747"/>
    </source>
</evidence>
<name>X1ICQ3_9ZZZZ</name>
<dbReference type="AlphaFoldDB" id="X1ICQ3"/>
<sequence length="123" mass="14366">MNFIKKTLKIKRSFSKDNIATLYYGDCLKFLDQIEKGSIQLIITSPPYNIGKEYEKKLNIGEYVSQQTQVINECIRVLKKRGSICWEVGNYVDNGKIIPLDILLYDCFAKNGLQLRNRIVWHF</sequence>
<evidence type="ECO:0000259" key="9">
    <source>
        <dbReference type="Pfam" id="PF01555"/>
    </source>
</evidence>
<dbReference type="EC" id="2.1.1.113" evidence="2"/>
<keyword evidence="4" id="KW-0808">Transferase</keyword>
<dbReference type="GO" id="GO:0003677">
    <property type="term" value="F:DNA binding"/>
    <property type="evidence" value="ECO:0007669"/>
    <property type="project" value="UniProtKB-KW"/>
</dbReference>
<dbReference type="Pfam" id="PF01555">
    <property type="entry name" value="N6_N4_Mtase"/>
    <property type="match status" value="1"/>
</dbReference>
<gene>
    <name evidence="10" type="ORF">S03H2_50252</name>
</gene>
<keyword evidence="6" id="KW-0680">Restriction system</keyword>
<feature type="domain" description="DNA methylase N-4/N-6" evidence="9">
    <location>
        <begin position="39"/>
        <end position="122"/>
    </location>
</feature>
<evidence type="ECO:0000256" key="2">
    <source>
        <dbReference type="ARBA" id="ARBA00012185"/>
    </source>
</evidence>
<dbReference type="GO" id="GO:0032259">
    <property type="term" value="P:methylation"/>
    <property type="evidence" value="ECO:0007669"/>
    <property type="project" value="UniProtKB-KW"/>
</dbReference>
<evidence type="ECO:0000313" key="10">
    <source>
        <dbReference type="EMBL" id="GAH63904.1"/>
    </source>
</evidence>
<organism evidence="10">
    <name type="scientific">marine sediment metagenome</name>
    <dbReference type="NCBI Taxonomy" id="412755"/>
    <lineage>
        <taxon>unclassified sequences</taxon>
        <taxon>metagenomes</taxon>
        <taxon>ecological metagenomes</taxon>
    </lineage>
</organism>
<evidence type="ECO:0000256" key="4">
    <source>
        <dbReference type="ARBA" id="ARBA00022679"/>
    </source>
</evidence>
<dbReference type="InterPro" id="IPR029063">
    <property type="entry name" value="SAM-dependent_MTases_sf"/>
</dbReference>
<dbReference type="PRINTS" id="PR00508">
    <property type="entry name" value="S21N4MTFRASE"/>
</dbReference>
<evidence type="ECO:0000256" key="1">
    <source>
        <dbReference type="ARBA" id="ARBA00010203"/>
    </source>
</evidence>
<evidence type="ECO:0000256" key="5">
    <source>
        <dbReference type="ARBA" id="ARBA00022691"/>
    </source>
</evidence>
<evidence type="ECO:0000256" key="7">
    <source>
        <dbReference type="ARBA" id="ARBA00023125"/>
    </source>
</evidence>
<dbReference type="PROSITE" id="PS00093">
    <property type="entry name" value="N4_MTASE"/>
    <property type="match status" value="1"/>
</dbReference>
<dbReference type="InterPro" id="IPR017985">
    <property type="entry name" value="MeTrfase_CN4_CS"/>
</dbReference>
<reference evidence="10" key="1">
    <citation type="journal article" date="2014" name="Front. Microbiol.">
        <title>High frequency of phylogenetically diverse reductive dehalogenase-homologous genes in deep subseafloor sedimentary metagenomes.</title>
        <authorList>
            <person name="Kawai M."/>
            <person name="Futagami T."/>
            <person name="Toyoda A."/>
            <person name="Takaki Y."/>
            <person name="Nishi S."/>
            <person name="Hori S."/>
            <person name="Arai W."/>
            <person name="Tsubouchi T."/>
            <person name="Morono Y."/>
            <person name="Uchiyama I."/>
            <person name="Ito T."/>
            <person name="Fujiyama A."/>
            <person name="Inagaki F."/>
            <person name="Takami H."/>
        </authorList>
    </citation>
    <scope>NUCLEOTIDE SEQUENCE</scope>
    <source>
        <strain evidence="10">Expedition CK06-06</strain>
    </source>
</reference>
<evidence type="ECO:0000256" key="3">
    <source>
        <dbReference type="ARBA" id="ARBA00022603"/>
    </source>
</evidence>
<dbReference type="InterPro" id="IPR001091">
    <property type="entry name" value="RM_Methyltransferase"/>
</dbReference>
<comment type="caution">
    <text evidence="10">The sequence shown here is derived from an EMBL/GenBank/DDBJ whole genome shotgun (WGS) entry which is preliminary data.</text>
</comment>
<protein>
    <recommendedName>
        <fullName evidence="2">site-specific DNA-methyltransferase (cytosine-N(4)-specific)</fullName>
        <ecNumber evidence="2">2.1.1.113</ecNumber>
    </recommendedName>
</protein>
<feature type="non-terminal residue" evidence="10">
    <location>
        <position position="123"/>
    </location>
</feature>